<dbReference type="PATRIC" id="fig|390236.22.peg.1100"/>
<dbReference type="Proteomes" id="UP000005216">
    <property type="component" value="Plasmid cp32-7"/>
</dbReference>
<organism evidence="1 2">
    <name type="scientific">Borreliella afzelii (strain PKo)</name>
    <name type="common">Borrelia afzelii</name>
    <dbReference type="NCBI Taxonomy" id="390236"/>
    <lineage>
        <taxon>Bacteria</taxon>
        <taxon>Pseudomonadati</taxon>
        <taxon>Spirochaetota</taxon>
        <taxon>Spirochaetia</taxon>
        <taxon>Spirochaetales</taxon>
        <taxon>Borreliaceae</taxon>
        <taxon>Borreliella</taxon>
    </lineage>
</organism>
<evidence type="ECO:0000313" key="1">
    <source>
        <dbReference type="EMBL" id="AEL70327.1"/>
    </source>
</evidence>
<keyword evidence="2" id="KW-1185">Reference proteome</keyword>
<dbReference type="AlphaFoldDB" id="G0IT73"/>
<dbReference type="EMBL" id="CP002940">
    <property type="protein sequence ID" value="AEL70327.1"/>
    <property type="molecule type" value="Genomic_DNA"/>
</dbReference>
<gene>
    <name evidence="1" type="ordered locus">BafPKo_O0032</name>
</gene>
<accession>G0IT73</accession>
<protein>
    <submittedName>
        <fullName evidence="1">Uncharacterized protein</fullName>
    </submittedName>
</protein>
<sequence>MRKISLLLFFISIFGYSEFNNNNLKEKEVLVAISRVVKKKKYDFSDTAYVEYYDYGIEESAPDKLIFDDSFDYDKFSRFSNDSFKFSINKAGGIEIINSAEKYGELNTSIHNLSKTLSGTSKDNYDGVDENYNALKIKVNLKEITNFRNALYNGGAFKASIYLTAYPMKKTLKYENKTLFVVKREIKDENKDYSYYIYLDIPDIKCAYRIEDSYIKKMFPN</sequence>
<name>G0IT73_BORAP</name>
<proteinExistence type="predicted"/>
<dbReference type="RefSeq" id="WP_014486279.1">
    <property type="nucleotide sequence ID" value="NC_017231.1"/>
</dbReference>
<keyword evidence="1" id="KW-0614">Plasmid</keyword>
<dbReference type="HOGENOM" id="CLU_1281122_0_0_12"/>
<evidence type="ECO:0000313" key="2">
    <source>
        <dbReference type="Proteomes" id="UP000005216"/>
    </source>
</evidence>
<reference evidence="1 2" key="1">
    <citation type="journal article" date="2011" name="J. Bacteriol.">
        <title>Whole-genome sequences of two Borrelia afzelii and two Borrelia garinii Lyme disease agent isolates.</title>
        <authorList>
            <person name="Casjens S.R."/>
            <person name="Mongodin E.F."/>
            <person name="Qiu W.-G."/>
            <person name="Dunn J.J."/>
            <person name="Luft B.J."/>
            <person name="Fraser-Liggett C.M."/>
            <person name="Schutzer S.E."/>
        </authorList>
    </citation>
    <scope>NUCLEOTIDE SEQUENCE [LARGE SCALE GENOMIC DNA]</scope>
    <source>
        <strain evidence="1 2">PKo</strain>
    </source>
</reference>
<dbReference type="KEGG" id="bafz:BafPKo_O0032"/>
<geneLocation type="plasmid" evidence="1 2">
    <name>cp32-7</name>
</geneLocation>